<reference evidence="2" key="1">
    <citation type="submission" date="2021-01" db="EMBL/GenBank/DDBJ databases">
        <authorList>
            <consortium name="Genoscope - CEA"/>
            <person name="William W."/>
        </authorList>
    </citation>
    <scope>NUCLEOTIDE SEQUENCE</scope>
</reference>
<keyword evidence="3" id="KW-1185">Reference proteome</keyword>
<evidence type="ECO:0000313" key="2">
    <source>
        <dbReference type="EMBL" id="CAD8149298.1"/>
    </source>
</evidence>
<comment type="caution">
    <text evidence="2">The sequence shown here is derived from an EMBL/GenBank/DDBJ whole genome shotgun (WGS) entry which is preliminary data.</text>
</comment>
<dbReference type="AlphaFoldDB" id="A0A8S1TBU8"/>
<feature type="coiled-coil region" evidence="1">
    <location>
        <begin position="399"/>
        <end position="426"/>
    </location>
</feature>
<dbReference type="EMBL" id="CAJJDO010000019">
    <property type="protein sequence ID" value="CAD8149298.1"/>
    <property type="molecule type" value="Genomic_DNA"/>
</dbReference>
<proteinExistence type="predicted"/>
<name>A0A8S1TBU8_9CILI</name>
<dbReference type="Proteomes" id="UP000689195">
    <property type="component" value="Unassembled WGS sequence"/>
</dbReference>
<evidence type="ECO:0000313" key="3">
    <source>
        <dbReference type="Proteomes" id="UP000689195"/>
    </source>
</evidence>
<feature type="coiled-coil region" evidence="1">
    <location>
        <begin position="488"/>
        <end position="562"/>
    </location>
</feature>
<dbReference type="OrthoDB" id="298764at2759"/>
<sequence length="844" mass="99778">MHLIWAEIVFKDPIIIHYYFTFNGQAEKYQSLKRYLINNILIRFIYLTTFQFFSQYIKFNRIIQEFKLQYTMLQSPKNAISTAKFQQKVMNLETNTSQFDATSTIIQSMYLQIDELIETIKKRNPKQIKQQKTEENSLTYQNQLNMFKADEESTNLQQYYLAIESEEISNALYAKPNDVLLQQAQMKKTIQALQIKINQTKQTLSVTDNEYRELESKAQAIQEKQQNYASILLKLKEKQQLNDSVNKLLDQVGQQQWLKLRQLFDVDMIKLSIPFEKLIKLQQLLLKESENLIQVGKHQCILEEKKQFLIEIQLQSPLINLVLSFDQILLNIIHQPKDLLISKQGLLVQTVKCLNILHQNFCCIIQNLTKLNYSQKYFEESQKELIQVTAQAKTFSLNKTQLLIEIDKMKKQLKDLQQQLQNSQMTTDRNIENEVQNLLTMYLKDKEILMREIKFKYGKQYHDHMIMDVKQEFKKICLGQQFEQTKKIEQAYNRMDEIQKQIIKNKDKIIELLKQLKEHKINLQQTKTEESQIDKKEFLLQLQNLKIILLQLENKIQKKTQHNSEQLLQDLQVEINKLKEFIDQNFFVQKQRSDSIDTIKKTQKFEHARSQSQIPIVSTLGSEISGPIQSPKNIQYPIQNPQEIFDSSDDPIQIVKKPFSEWNSYQLSFNQNQLKSISGISGQEQSFITQKESSLHGSILEAMSSNRNKKPEIHLIVFLKLNECSKTYDPTKNEDPYKYGYRLYRIDNQFNIFSSEENENMNSYQKFERRLDVKQLILDDCSQNALKFRMIYEPSMRGIVQDSLALRHLNMQHLPFKLQGNSVIVNGLCLNEQDLIKLQLLFKQ</sequence>
<feature type="coiled-coil region" evidence="1">
    <location>
        <begin position="183"/>
        <end position="241"/>
    </location>
</feature>
<gene>
    <name evidence="2" type="ORF">PPENT_87.1.T0190039</name>
</gene>
<accession>A0A8S1TBU8</accession>
<protein>
    <submittedName>
        <fullName evidence="2">Uncharacterized protein</fullName>
    </submittedName>
</protein>
<organism evidence="2 3">
    <name type="scientific">Paramecium pentaurelia</name>
    <dbReference type="NCBI Taxonomy" id="43138"/>
    <lineage>
        <taxon>Eukaryota</taxon>
        <taxon>Sar</taxon>
        <taxon>Alveolata</taxon>
        <taxon>Ciliophora</taxon>
        <taxon>Intramacronucleata</taxon>
        <taxon>Oligohymenophorea</taxon>
        <taxon>Peniculida</taxon>
        <taxon>Parameciidae</taxon>
        <taxon>Paramecium</taxon>
    </lineage>
</organism>
<evidence type="ECO:0000256" key="1">
    <source>
        <dbReference type="SAM" id="Coils"/>
    </source>
</evidence>
<keyword evidence="1" id="KW-0175">Coiled coil</keyword>